<name>A0A427XDS1_9TREE</name>
<dbReference type="Gene3D" id="3.40.390.10">
    <property type="entry name" value="Collagenase (Catalytic Domain)"/>
    <property type="match status" value="1"/>
</dbReference>
<dbReference type="OrthoDB" id="4689212at2759"/>
<dbReference type="Pfam" id="PF13933">
    <property type="entry name" value="HRXXH"/>
    <property type="match status" value="1"/>
</dbReference>
<dbReference type="EMBL" id="RSCE01000018">
    <property type="protein sequence ID" value="RSH77070.1"/>
    <property type="molecule type" value="Genomic_DNA"/>
</dbReference>
<keyword evidence="1" id="KW-0732">Signal</keyword>
<dbReference type="GO" id="GO:0005576">
    <property type="term" value="C:extracellular region"/>
    <property type="evidence" value="ECO:0007669"/>
    <property type="project" value="TreeGrafter"/>
</dbReference>
<organism evidence="3 4">
    <name type="scientific">Apiotrichum porosum</name>
    <dbReference type="NCBI Taxonomy" id="105984"/>
    <lineage>
        <taxon>Eukaryota</taxon>
        <taxon>Fungi</taxon>
        <taxon>Dikarya</taxon>
        <taxon>Basidiomycota</taxon>
        <taxon>Agaricomycotina</taxon>
        <taxon>Tremellomycetes</taxon>
        <taxon>Trichosporonales</taxon>
        <taxon>Trichosporonaceae</taxon>
        <taxon>Apiotrichum</taxon>
    </lineage>
</organism>
<dbReference type="STRING" id="105984.A0A427XDS1"/>
<comment type="caution">
    <text evidence="3">The sequence shown here is derived from an EMBL/GenBank/DDBJ whole genome shotgun (WGS) entry which is preliminary data.</text>
</comment>
<dbReference type="GO" id="GO:0009277">
    <property type="term" value="C:fungal-type cell wall"/>
    <property type="evidence" value="ECO:0007669"/>
    <property type="project" value="TreeGrafter"/>
</dbReference>
<dbReference type="Proteomes" id="UP000279236">
    <property type="component" value="Unassembled WGS sequence"/>
</dbReference>
<keyword evidence="4" id="KW-1185">Reference proteome</keyword>
<dbReference type="GO" id="GO:0008237">
    <property type="term" value="F:metallopeptidase activity"/>
    <property type="evidence" value="ECO:0007669"/>
    <property type="project" value="InterPro"/>
</dbReference>
<dbReference type="GO" id="GO:0005178">
    <property type="term" value="F:integrin binding"/>
    <property type="evidence" value="ECO:0007669"/>
    <property type="project" value="TreeGrafter"/>
</dbReference>
<accession>A0A427XDS1</accession>
<feature type="signal peptide" evidence="1">
    <location>
        <begin position="1"/>
        <end position="15"/>
    </location>
</feature>
<sequence length="274" mass="29386">MLPALLLSLLAGTTASPLPSRAPSLERSIAPRDLVAYTTDIQIHSSCNSTQTRMLQQGLKEAYEVASFARDYVRTNGANDTVFKTYFGTDSQAYPSVLGAWDALLSSNKQGVLLRCDDPDGNCVQPGWRGHWRGENGTSETVICDASYTDRLYNAAFCMGGFVLAETAPSLYWSVDLIHRLLHVPQVTYSAVNHYAANLGEVIELAEHNATLSPFDSDALQYFAAHVYALEVAGGGDRCIGAVGDHSHAAADASATTSAALACHTHSDGTKHCE</sequence>
<evidence type="ECO:0000313" key="3">
    <source>
        <dbReference type="EMBL" id="RSH77070.1"/>
    </source>
</evidence>
<dbReference type="PANTHER" id="PTHR39399">
    <property type="entry name" value="PROTEIN ZPS1"/>
    <property type="match status" value="1"/>
</dbReference>
<feature type="chain" id="PRO_5019447554" description="Putative peptidase domain-containing protein" evidence="1">
    <location>
        <begin position="16"/>
        <end position="274"/>
    </location>
</feature>
<proteinExistence type="predicted"/>
<dbReference type="GO" id="GO:0009986">
    <property type="term" value="C:cell surface"/>
    <property type="evidence" value="ECO:0007669"/>
    <property type="project" value="TreeGrafter"/>
</dbReference>
<evidence type="ECO:0000256" key="1">
    <source>
        <dbReference type="SAM" id="SignalP"/>
    </source>
</evidence>
<evidence type="ECO:0000313" key="4">
    <source>
        <dbReference type="Proteomes" id="UP000279236"/>
    </source>
</evidence>
<gene>
    <name evidence="3" type="ORF">EHS24_003696</name>
</gene>
<dbReference type="InterPro" id="IPR024079">
    <property type="entry name" value="MetalloPept_cat_dom_sf"/>
</dbReference>
<dbReference type="GO" id="GO:0008270">
    <property type="term" value="F:zinc ion binding"/>
    <property type="evidence" value="ECO:0007669"/>
    <property type="project" value="TreeGrafter"/>
</dbReference>
<dbReference type="InterPro" id="IPR029482">
    <property type="entry name" value="HRXXH"/>
</dbReference>
<protein>
    <recommendedName>
        <fullName evidence="2">Putative peptidase domain-containing protein</fullName>
    </recommendedName>
</protein>
<feature type="domain" description="Putative peptidase" evidence="2">
    <location>
        <begin position="38"/>
        <end position="241"/>
    </location>
</feature>
<dbReference type="GeneID" id="39588239"/>
<dbReference type="InterPro" id="IPR039124">
    <property type="entry name" value="PRA1-like"/>
</dbReference>
<dbReference type="AlphaFoldDB" id="A0A427XDS1"/>
<evidence type="ECO:0000259" key="2">
    <source>
        <dbReference type="Pfam" id="PF13933"/>
    </source>
</evidence>
<reference evidence="3 4" key="1">
    <citation type="submission" date="2018-11" db="EMBL/GenBank/DDBJ databases">
        <title>Genome sequence of Apiotrichum porosum DSM 27194.</title>
        <authorList>
            <person name="Aliyu H."/>
            <person name="Gorte O."/>
            <person name="Ochsenreither K."/>
        </authorList>
    </citation>
    <scope>NUCLEOTIDE SEQUENCE [LARGE SCALE GENOMIC DNA]</scope>
    <source>
        <strain evidence="3 4">DSM 27194</strain>
    </source>
</reference>
<dbReference type="RefSeq" id="XP_028472217.1">
    <property type="nucleotide sequence ID" value="XM_028619348.1"/>
</dbReference>
<dbReference type="PANTHER" id="PTHR39399:SF1">
    <property type="entry name" value="PROTEIN ZPS1"/>
    <property type="match status" value="1"/>
</dbReference>
<dbReference type="SUPFAM" id="SSF55486">
    <property type="entry name" value="Metalloproteases ('zincins'), catalytic domain"/>
    <property type="match status" value="1"/>
</dbReference>